<evidence type="ECO:0000256" key="1">
    <source>
        <dbReference type="ARBA" id="ARBA00004141"/>
    </source>
</evidence>
<protein>
    <recommendedName>
        <fullName evidence="14">Hemolysin</fullName>
    </recommendedName>
</protein>
<evidence type="ECO:0000256" key="2">
    <source>
        <dbReference type="ARBA" id="ARBA00022692"/>
    </source>
</evidence>
<feature type="transmembrane region" description="Helical" evidence="9">
    <location>
        <begin position="83"/>
        <end position="107"/>
    </location>
</feature>
<evidence type="ECO:0000256" key="4">
    <source>
        <dbReference type="ARBA" id="ARBA00022989"/>
    </source>
</evidence>
<dbReference type="AlphaFoldDB" id="A0A8J2U4N4"/>
<dbReference type="PANTHER" id="PTHR22777:SF4">
    <property type="entry name" value="UPF0053 PROTEIN SLL1254"/>
    <property type="match status" value="1"/>
</dbReference>
<evidence type="ECO:0000313" key="13">
    <source>
        <dbReference type="Proteomes" id="UP000619743"/>
    </source>
</evidence>
<comment type="caution">
    <text evidence="12">The sequence shown here is derived from an EMBL/GenBank/DDBJ whole genome shotgun (WGS) entry which is preliminary data.</text>
</comment>
<evidence type="ECO:0000259" key="10">
    <source>
        <dbReference type="PROSITE" id="PS51371"/>
    </source>
</evidence>
<reference evidence="13" key="1">
    <citation type="journal article" date="2019" name="Int. J. Syst. Evol. Microbiol.">
        <title>The Global Catalogue of Microorganisms (GCM) 10K type strain sequencing project: providing services to taxonomists for standard genome sequencing and annotation.</title>
        <authorList>
            <consortium name="The Broad Institute Genomics Platform"/>
            <consortium name="The Broad Institute Genome Sequencing Center for Infectious Disease"/>
            <person name="Wu L."/>
            <person name="Ma J."/>
        </authorList>
    </citation>
    <scope>NUCLEOTIDE SEQUENCE [LARGE SCALE GENOMIC DNA]</scope>
    <source>
        <strain evidence="13">CGMCC 1.10130</strain>
    </source>
</reference>
<keyword evidence="5 7" id="KW-0129">CBS domain</keyword>
<gene>
    <name evidence="12" type="ORF">GCM10011369_16110</name>
</gene>
<proteinExistence type="predicted"/>
<dbReference type="InterPro" id="IPR044751">
    <property type="entry name" value="Ion_transp-like_CBS"/>
</dbReference>
<keyword evidence="2 8" id="KW-0812">Transmembrane</keyword>
<keyword evidence="6 8" id="KW-0472">Membrane</keyword>
<dbReference type="OrthoDB" id="9797674at2"/>
<dbReference type="RefSeq" id="WP_087505403.1">
    <property type="nucleotide sequence ID" value="NZ_BMDX01000006.1"/>
</dbReference>
<evidence type="ECO:0000256" key="6">
    <source>
        <dbReference type="ARBA" id="ARBA00023136"/>
    </source>
</evidence>
<dbReference type="Gene3D" id="3.10.580.10">
    <property type="entry name" value="CBS-domain"/>
    <property type="match status" value="1"/>
</dbReference>
<dbReference type="PANTHER" id="PTHR22777">
    <property type="entry name" value="HEMOLYSIN-RELATED"/>
    <property type="match status" value="1"/>
</dbReference>
<dbReference type="Proteomes" id="UP000619743">
    <property type="component" value="Unassembled WGS sequence"/>
</dbReference>
<feature type="domain" description="CNNM transmembrane" evidence="11">
    <location>
        <begin position="1"/>
        <end position="179"/>
    </location>
</feature>
<feature type="transmembrane region" description="Helical" evidence="9">
    <location>
        <begin position="6"/>
        <end position="35"/>
    </location>
</feature>
<evidence type="ECO:0000256" key="5">
    <source>
        <dbReference type="ARBA" id="ARBA00023122"/>
    </source>
</evidence>
<dbReference type="Pfam" id="PF00571">
    <property type="entry name" value="CBS"/>
    <property type="match status" value="2"/>
</dbReference>
<accession>A0A8J2U4N4</accession>
<dbReference type="CDD" id="cd04590">
    <property type="entry name" value="CBS_pair_CorC_HlyC_assoc"/>
    <property type="match status" value="1"/>
</dbReference>
<dbReference type="PROSITE" id="PS51846">
    <property type="entry name" value="CNNM"/>
    <property type="match status" value="1"/>
</dbReference>
<evidence type="ECO:0000256" key="3">
    <source>
        <dbReference type="ARBA" id="ARBA00022737"/>
    </source>
</evidence>
<feature type="domain" description="CBS" evidence="10">
    <location>
        <begin position="263"/>
        <end position="321"/>
    </location>
</feature>
<dbReference type="InterPro" id="IPR046342">
    <property type="entry name" value="CBS_dom_sf"/>
</dbReference>
<sequence length="361" mass="40417">MTLLIVFVLLAILVSFLCSVFEAVLLSLSAPFIALKEKQGARSGQILRRLKDNINAPLAAILTLNTIAHTIGAAGAGAQAAEVFGSASLGIFSAVLTFLILVFSEIIPKTLGAQYWQKLAGVTAYSLHYMIILLYPFIKMSDAITGLMSSHKPQQGLSRSEFAVMAEVSEQEGHIASDEAKILLNLLQFKETKVRDVMTPRVVVFSADESQTIDEFLQQQDKKQFSRIPVYLDDKEHVTGFVMRMDLLEAKANDEGHRTLAEFRRDIKAVIETTTLAYAFDLCIQERSHILLVIDEYGQTEGIVTQEDMVETLFGLEIMDESDRSADLQVVAKRWWQRRSLKLERNQPEANPSQNKSRFSR</sequence>
<dbReference type="InterPro" id="IPR000644">
    <property type="entry name" value="CBS_dom"/>
</dbReference>
<dbReference type="PROSITE" id="PS51371">
    <property type="entry name" value="CBS"/>
    <property type="match status" value="2"/>
</dbReference>
<keyword evidence="3" id="KW-0677">Repeat</keyword>
<dbReference type="InterPro" id="IPR002550">
    <property type="entry name" value="CNNM"/>
</dbReference>
<name>A0A8J2U4N4_9GAMM</name>
<dbReference type="SUPFAM" id="SSF54631">
    <property type="entry name" value="CBS-domain pair"/>
    <property type="match status" value="1"/>
</dbReference>
<comment type="subcellular location">
    <subcellularLocation>
        <location evidence="1">Membrane</location>
        <topology evidence="1">Multi-pass membrane protein</topology>
    </subcellularLocation>
</comment>
<feature type="transmembrane region" description="Helical" evidence="9">
    <location>
        <begin position="56"/>
        <end position="77"/>
    </location>
</feature>
<organism evidence="12 13">
    <name type="scientific">Neiella marina</name>
    <dbReference type="NCBI Taxonomy" id="508461"/>
    <lineage>
        <taxon>Bacteria</taxon>
        <taxon>Pseudomonadati</taxon>
        <taxon>Pseudomonadota</taxon>
        <taxon>Gammaproteobacteria</taxon>
        <taxon>Alteromonadales</taxon>
        <taxon>Echinimonadaceae</taxon>
        <taxon>Neiella</taxon>
    </lineage>
</organism>
<evidence type="ECO:0000256" key="8">
    <source>
        <dbReference type="PROSITE-ProRule" id="PRU01193"/>
    </source>
</evidence>
<evidence type="ECO:0000256" key="9">
    <source>
        <dbReference type="SAM" id="Phobius"/>
    </source>
</evidence>
<evidence type="ECO:0000313" key="12">
    <source>
        <dbReference type="EMBL" id="GGA75032.1"/>
    </source>
</evidence>
<dbReference type="GO" id="GO:0005886">
    <property type="term" value="C:plasma membrane"/>
    <property type="evidence" value="ECO:0007669"/>
    <property type="project" value="TreeGrafter"/>
</dbReference>
<keyword evidence="13" id="KW-1185">Reference proteome</keyword>
<evidence type="ECO:0008006" key="14">
    <source>
        <dbReference type="Google" id="ProtNLM"/>
    </source>
</evidence>
<dbReference type="EMBL" id="BMDX01000006">
    <property type="protein sequence ID" value="GGA75032.1"/>
    <property type="molecule type" value="Genomic_DNA"/>
</dbReference>
<keyword evidence="4 8" id="KW-1133">Transmembrane helix</keyword>
<feature type="domain" description="CBS" evidence="10">
    <location>
        <begin position="198"/>
        <end position="259"/>
    </location>
</feature>
<feature type="transmembrane region" description="Helical" evidence="9">
    <location>
        <begin position="119"/>
        <end position="138"/>
    </location>
</feature>
<evidence type="ECO:0000256" key="7">
    <source>
        <dbReference type="PROSITE-ProRule" id="PRU00703"/>
    </source>
</evidence>
<dbReference type="Pfam" id="PF01595">
    <property type="entry name" value="CNNM"/>
    <property type="match status" value="1"/>
</dbReference>
<evidence type="ECO:0000259" key="11">
    <source>
        <dbReference type="PROSITE" id="PS51846"/>
    </source>
</evidence>